<keyword evidence="3" id="KW-1185">Reference proteome</keyword>
<name>A0A8J3R9F5_9ACTN</name>
<evidence type="ECO:0000256" key="1">
    <source>
        <dbReference type="SAM" id="MobiDB-lite"/>
    </source>
</evidence>
<dbReference type="EMBL" id="BOOG01000021">
    <property type="protein sequence ID" value="GIH70350.1"/>
    <property type="molecule type" value="Genomic_DNA"/>
</dbReference>
<accession>A0A8J3R9F5</accession>
<proteinExistence type="predicted"/>
<dbReference type="Proteomes" id="UP000610966">
    <property type="component" value="Unassembled WGS sequence"/>
</dbReference>
<evidence type="ECO:0000313" key="2">
    <source>
        <dbReference type="EMBL" id="GIH70350.1"/>
    </source>
</evidence>
<comment type="caution">
    <text evidence="2">The sequence shown here is derived from an EMBL/GenBank/DDBJ whole genome shotgun (WGS) entry which is preliminary data.</text>
</comment>
<dbReference type="RefSeq" id="WP_204016069.1">
    <property type="nucleotide sequence ID" value="NZ_BOOG01000021.1"/>
</dbReference>
<dbReference type="AlphaFoldDB" id="A0A8J3R9F5"/>
<organism evidence="2 3">
    <name type="scientific">Sphaerimonospora thailandensis</name>
    <dbReference type="NCBI Taxonomy" id="795644"/>
    <lineage>
        <taxon>Bacteria</taxon>
        <taxon>Bacillati</taxon>
        <taxon>Actinomycetota</taxon>
        <taxon>Actinomycetes</taxon>
        <taxon>Streptosporangiales</taxon>
        <taxon>Streptosporangiaceae</taxon>
        <taxon>Sphaerimonospora</taxon>
    </lineage>
</organism>
<gene>
    <name evidence="2" type="ORF">Mth01_26030</name>
</gene>
<feature type="region of interest" description="Disordered" evidence="1">
    <location>
        <begin position="63"/>
        <end position="92"/>
    </location>
</feature>
<reference evidence="2" key="1">
    <citation type="submission" date="2021-01" db="EMBL/GenBank/DDBJ databases">
        <title>Whole genome shotgun sequence of Sphaerimonospora thailandensis NBRC 107569.</title>
        <authorList>
            <person name="Komaki H."/>
            <person name="Tamura T."/>
        </authorList>
    </citation>
    <scope>NUCLEOTIDE SEQUENCE</scope>
    <source>
        <strain evidence="2">NBRC 107569</strain>
    </source>
</reference>
<sequence>MPRFDPDSGITYGEYLRRKGIQVKGDRSVPRRRETRDQDGRLVREVAEMTDSGAVSIVRNRTSARGEHQDVHMHMPTLRGGAGVLTPGVQTR</sequence>
<protein>
    <submittedName>
        <fullName evidence="2">Uncharacterized protein</fullName>
    </submittedName>
</protein>
<feature type="compositionally biased region" description="Basic and acidic residues" evidence="1">
    <location>
        <begin position="64"/>
        <end position="73"/>
    </location>
</feature>
<evidence type="ECO:0000313" key="3">
    <source>
        <dbReference type="Proteomes" id="UP000610966"/>
    </source>
</evidence>